<gene>
    <name evidence="7" type="ORF">OGAPHI_005370</name>
</gene>
<dbReference type="InterPro" id="IPR009057">
    <property type="entry name" value="Homeodomain-like_sf"/>
</dbReference>
<dbReference type="Gene3D" id="1.10.10.60">
    <property type="entry name" value="Homeodomain-like"/>
    <property type="match status" value="1"/>
</dbReference>
<dbReference type="Pfam" id="PF00249">
    <property type="entry name" value="Myb_DNA-binding"/>
    <property type="match status" value="1"/>
</dbReference>
<keyword evidence="8" id="KW-1185">Reference proteome</keyword>
<dbReference type="SUPFAM" id="SSF46689">
    <property type="entry name" value="Homeodomain-like"/>
    <property type="match status" value="1"/>
</dbReference>
<dbReference type="PROSITE" id="PS51294">
    <property type="entry name" value="HTH_MYB"/>
    <property type="match status" value="1"/>
</dbReference>
<protein>
    <submittedName>
        <fullName evidence="7">Uncharacterized protein</fullName>
    </submittedName>
</protein>
<organism evidence="7 8">
    <name type="scientific">Ogataea philodendri</name>
    <dbReference type="NCBI Taxonomy" id="1378263"/>
    <lineage>
        <taxon>Eukaryota</taxon>
        <taxon>Fungi</taxon>
        <taxon>Dikarya</taxon>
        <taxon>Ascomycota</taxon>
        <taxon>Saccharomycotina</taxon>
        <taxon>Pichiomycetes</taxon>
        <taxon>Pichiales</taxon>
        <taxon>Pichiaceae</taxon>
        <taxon>Ogataea</taxon>
    </lineage>
</organism>
<dbReference type="InterPro" id="IPR001005">
    <property type="entry name" value="SANT/Myb"/>
</dbReference>
<dbReference type="AlphaFoldDB" id="A0A9P8T2W7"/>
<dbReference type="PANTHER" id="PTHR47807:SF1">
    <property type="entry name" value="PROTEIN TBF1"/>
    <property type="match status" value="1"/>
</dbReference>
<name>A0A9P8T2W7_9ASCO</name>
<proteinExistence type="predicted"/>
<dbReference type="EMBL" id="JAEUBE010000375">
    <property type="protein sequence ID" value="KAH3663380.1"/>
    <property type="molecule type" value="Genomic_DNA"/>
</dbReference>
<dbReference type="GO" id="GO:0042803">
    <property type="term" value="F:protein homodimerization activity"/>
    <property type="evidence" value="ECO:0007669"/>
    <property type="project" value="InterPro"/>
</dbReference>
<feature type="compositionally biased region" description="Basic and acidic residues" evidence="4">
    <location>
        <begin position="520"/>
        <end position="538"/>
    </location>
</feature>
<keyword evidence="2" id="KW-0539">Nucleus</keyword>
<dbReference type="PROSITE" id="PS50090">
    <property type="entry name" value="MYB_LIKE"/>
    <property type="match status" value="1"/>
</dbReference>
<evidence type="ECO:0000313" key="8">
    <source>
        <dbReference type="Proteomes" id="UP000769157"/>
    </source>
</evidence>
<dbReference type="CDD" id="cd11660">
    <property type="entry name" value="SANT_TRF"/>
    <property type="match status" value="1"/>
</dbReference>
<evidence type="ECO:0000256" key="3">
    <source>
        <dbReference type="ARBA" id="ARBA00023306"/>
    </source>
</evidence>
<feature type="domain" description="HTH myb-type" evidence="6">
    <location>
        <begin position="549"/>
        <end position="605"/>
    </location>
</feature>
<keyword evidence="3" id="KW-0131">Cell cycle</keyword>
<dbReference type="RefSeq" id="XP_046059803.1">
    <property type="nucleotide sequence ID" value="XM_046206547.1"/>
</dbReference>
<reference evidence="7" key="1">
    <citation type="journal article" date="2021" name="Open Biol.">
        <title>Shared evolutionary footprints suggest mitochondrial oxidative damage underlies multiple complex I losses in fungi.</title>
        <authorList>
            <person name="Schikora-Tamarit M.A."/>
            <person name="Marcet-Houben M."/>
            <person name="Nosek J."/>
            <person name="Gabaldon T."/>
        </authorList>
    </citation>
    <scope>NUCLEOTIDE SEQUENCE</scope>
    <source>
        <strain evidence="7">CBS6075</strain>
    </source>
</reference>
<dbReference type="OrthoDB" id="3366990at2759"/>
<evidence type="ECO:0000259" key="5">
    <source>
        <dbReference type="PROSITE" id="PS50090"/>
    </source>
</evidence>
<dbReference type="FunFam" id="1.10.10.60:FF:000137">
    <property type="entry name" value="MYB DNA binding protein"/>
    <property type="match status" value="1"/>
</dbReference>
<feature type="region of interest" description="Disordered" evidence="4">
    <location>
        <begin position="520"/>
        <end position="547"/>
    </location>
</feature>
<feature type="compositionally biased region" description="Basic and acidic residues" evidence="4">
    <location>
        <begin position="73"/>
        <end position="87"/>
    </location>
</feature>
<dbReference type="PANTHER" id="PTHR47807">
    <property type="entry name" value="PROTEIN TBF1"/>
    <property type="match status" value="1"/>
</dbReference>
<dbReference type="GO" id="GO:0010833">
    <property type="term" value="P:telomere maintenance via telomere lengthening"/>
    <property type="evidence" value="ECO:0007669"/>
    <property type="project" value="TreeGrafter"/>
</dbReference>
<feature type="region of interest" description="Disordered" evidence="4">
    <location>
        <begin position="630"/>
        <end position="717"/>
    </location>
</feature>
<feature type="compositionally biased region" description="Basic and acidic residues" evidence="4">
    <location>
        <begin position="630"/>
        <end position="649"/>
    </location>
</feature>
<evidence type="ECO:0000313" key="7">
    <source>
        <dbReference type="EMBL" id="KAH3663380.1"/>
    </source>
</evidence>
<evidence type="ECO:0000259" key="6">
    <source>
        <dbReference type="PROSITE" id="PS51294"/>
    </source>
</evidence>
<reference evidence="7" key="2">
    <citation type="submission" date="2021-01" db="EMBL/GenBank/DDBJ databases">
        <authorList>
            <person name="Schikora-Tamarit M.A."/>
        </authorList>
    </citation>
    <scope>NUCLEOTIDE SEQUENCE</scope>
    <source>
        <strain evidence="7">CBS6075</strain>
    </source>
</reference>
<feature type="domain" description="Myb-like" evidence="5">
    <location>
        <begin position="549"/>
        <end position="609"/>
    </location>
</feature>
<accession>A0A9P8T2W7</accession>
<dbReference type="SMART" id="SM00717">
    <property type="entry name" value="SANT"/>
    <property type="match status" value="1"/>
</dbReference>
<feature type="region of interest" description="Disordered" evidence="4">
    <location>
        <begin position="1"/>
        <end position="35"/>
    </location>
</feature>
<dbReference type="InterPro" id="IPR052833">
    <property type="entry name" value="Telomeric_DNA-bd_trans-reg"/>
</dbReference>
<evidence type="ECO:0000256" key="1">
    <source>
        <dbReference type="ARBA" id="ARBA00023125"/>
    </source>
</evidence>
<dbReference type="InterPro" id="IPR017930">
    <property type="entry name" value="Myb_dom"/>
</dbReference>
<comment type="caution">
    <text evidence="7">The sequence shown here is derived from an EMBL/GenBank/DDBJ whole genome shotgun (WGS) entry which is preliminary data.</text>
</comment>
<dbReference type="GO" id="GO:0003691">
    <property type="term" value="F:double-stranded telomeric DNA binding"/>
    <property type="evidence" value="ECO:0007669"/>
    <property type="project" value="TreeGrafter"/>
</dbReference>
<keyword evidence="1" id="KW-0238">DNA-binding</keyword>
<dbReference type="GeneID" id="70237334"/>
<feature type="region of interest" description="Disordered" evidence="4">
    <location>
        <begin position="69"/>
        <end position="125"/>
    </location>
</feature>
<feature type="compositionally biased region" description="Polar residues" evidence="4">
    <location>
        <begin position="655"/>
        <end position="668"/>
    </location>
</feature>
<evidence type="ECO:0000256" key="2">
    <source>
        <dbReference type="ARBA" id="ARBA00023242"/>
    </source>
</evidence>
<dbReference type="Pfam" id="PF08558">
    <property type="entry name" value="TRF"/>
    <property type="match status" value="1"/>
</dbReference>
<dbReference type="InterPro" id="IPR013867">
    <property type="entry name" value="Telomere_rpt-bd_fac_dimer_dom"/>
</dbReference>
<sequence length="729" mass="82551">MADDKQTGPSEPPKSPVIDPQITKELETENENIDQQQLELLTSQLPGFRFDNIEQLNDEELNIHFQKIIGDQDAEHKDDKDEVKQETTDPQLEDQQPEQDHSNAPVEPSHDIASTDNKENKPANRNLDPALALLSSETTNFKGLSIPNTSELVRETSESPALKAYRELMRNQQSVIAPVDVVHAQLAALPLTFTAPQHLSFNIQLLINTLPVLDNLATQILRIISQGPYQKIMELVSNRDSFAGIAFGNLIELFETTKRVYNSEESPFFTLENVTFGVWKYGEAAPDFFRGKEDTIEGTLRKVNLATFLLATLGLIDLGFFFLNEAFLDVFCPPQNLDPTRSLSNLKQDNTLQSTLLSSSFPFSQSSRAPNNQTKFLKSHAILFLELKTQAFISAIELGDRSKDEIIKDLFPDNLDEVLLKRKQPDFDATKQPIVRNSTLFTPAELDFLARCESRKENLMKVKEDDSLMEKYEWIKFLNDLLEYVSKNVGFLIWGPKGKITKELTRLKLGAESVTAKRQYDEEGKEVVTDKTEEEEHKTKKSRSYRQSRPTTFRRVWSQEEEEALRDGLKLKGTQWTAILELYGPGGSLSEALKNRTTLQLKDKARNWKMYYLKNGLELPEYLVKVTGESDRGYSHDSNRSAAKVERPKAGNRHANLQTGVSRPSQAASKPKKTDEGTDSSYEDIINNLFGANNERDKDIQKNAPAVRTENPEDATNELKDLVAQAFES</sequence>
<dbReference type="Proteomes" id="UP000769157">
    <property type="component" value="Unassembled WGS sequence"/>
</dbReference>
<evidence type="ECO:0000256" key="4">
    <source>
        <dbReference type="SAM" id="MobiDB-lite"/>
    </source>
</evidence>